<sequence length="363" mass="39931">MFSALISLSAAWNLFIFFHEIDAVPSFTEEPSNPSRVNEGDNITLRWTYDIDGTFRDSTFTWVPTGDTIALKDSSGLTVVPAFSDHVQVIILDSEATLTLLHVNRSDDGDYQYFIRNTNFRSTTSTVNVFVQFKPENVQLSTNATGNQACLGSYLNFTCSVGTHGNPEVYYYQLFRNDTFLGTSSSGEWIRMLSSSGVFTYKCQANNTVGATNSTAVTITVGVKPTVTFKRCPTPVTEGHNATLYCNATGYPVPNFAWINASSGNIESPTKTLVITAITRSQRGIYICHASNEIGNGTQTCEIDVYYRPSSSSITTIPSNYTVLRGSNVSFTCTTDANPPANMYHFYFKGSLLESSSSGMLRW</sequence>
<dbReference type="InterPro" id="IPR036179">
    <property type="entry name" value="Ig-like_dom_sf"/>
</dbReference>
<dbReference type="PANTHER" id="PTHR11640:SF31">
    <property type="entry name" value="IRREGULAR CHIASM C-ROUGHEST PROTEIN-RELATED"/>
    <property type="match status" value="1"/>
</dbReference>
<evidence type="ECO:0000256" key="6">
    <source>
        <dbReference type="SAM" id="SignalP"/>
    </source>
</evidence>
<feature type="signal peptide" evidence="6">
    <location>
        <begin position="1"/>
        <end position="23"/>
    </location>
</feature>
<proteinExistence type="predicted"/>
<dbReference type="Gene3D" id="2.60.40.10">
    <property type="entry name" value="Immunoglobulins"/>
    <property type="match status" value="4"/>
</dbReference>
<feature type="domain" description="Ig-like" evidence="7">
    <location>
        <begin position="25"/>
        <end position="128"/>
    </location>
</feature>
<keyword evidence="5" id="KW-0393">Immunoglobulin domain</keyword>
<dbReference type="PANTHER" id="PTHR11640">
    <property type="entry name" value="NEPHRIN"/>
    <property type="match status" value="1"/>
</dbReference>
<feature type="chain" id="PRO_5047163572" description="Ig-like domain-containing protein" evidence="6">
    <location>
        <begin position="24"/>
        <end position="363"/>
    </location>
</feature>
<gene>
    <name evidence="8" type="ORF">PLOB_00003147</name>
</gene>
<comment type="caution">
    <text evidence="8">The sequence shown here is derived from an EMBL/GenBank/DDBJ whole genome shotgun (WGS) entry which is preliminary data.</text>
</comment>
<keyword evidence="3" id="KW-1015">Disulfide bond</keyword>
<dbReference type="InterPro" id="IPR051275">
    <property type="entry name" value="Cell_adhesion_signaling"/>
</dbReference>
<keyword evidence="2" id="KW-0472">Membrane</keyword>
<evidence type="ECO:0000256" key="1">
    <source>
        <dbReference type="ARBA" id="ARBA00004479"/>
    </source>
</evidence>
<evidence type="ECO:0000259" key="7">
    <source>
        <dbReference type="PROSITE" id="PS50835"/>
    </source>
</evidence>
<dbReference type="Pfam" id="PF13895">
    <property type="entry name" value="Ig_2"/>
    <property type="match status" value="1"/>
</dbReference>
<evidence type="ECO:0000256" key="2">
    <source>
        <dbReference type="ARBA" id="ARBA00023136"/>
    </source>
</evidence>
<keyword evidence="6" id="KW-0732">Signal</keyword>
<evidence type="ECO:0000256" key="3">
    <source>
        <dbReference type="ARBA" id="ARBA00023157"/>
    </source>
</evidence>
<accession>A0ABN8Q7C9</accession>
<name>A0ABN8Q7C9_9CNID</name>
<dbReference type="PROSITE" id="PS50835">
    <property type="entry name" value="IG_LIKE"/>
    <property type="match status" value="3"/>
</dbReference>
<evidence type="ECO:0000313" key="9">
    <source>
        <dbReference type="Proteomes" id="UP001159405"/>
    </source>
</evidence>
<organism evidence="8 9">
    <name type="scientific">Porites lobata</name>
    <dbReference type="NCBI Taxonomy" id="104759"/>
    <lineage>
        <taxon>Eukaryota</taxon>
        <taxon>Metazoa</taxon>
        <taxon>Cnidaria</taxon>
        <taxon>Anthozoa</taxon>
        <taxon>Hexacorallia</taxon>
        <taxon>Scleractinia</taxon>
        <taxon>Fungiina</taxon>
        <taxon>Poritidae</taxon>
        <taxon>Porites</taxon>
    </lineage>
</organism>
<evidence type="ECO:0000313" key="8">
    <source>
        <dbReference type="EMBL" id="CAH3158269.1"/>
    </source>
</evidence>
<protein>
    <recommendedName>
        <fullName evidence="7">Ig-like domain-containing protein</fullName>
    </recommendedName>
</protein>
<evidence type="ECO:0000256" key="5">
    <source>
        <dbReference type="ARBA" id="ARBA00023319"/>
    </source>
</evidence>
<comment type="subcellular location">
    <subcellularLocation>
        <location evidence="1">Membrane</location>
        <topology evidence="1">Single-pass type I membrane protein</topology>
    </subcellularLocation>
</comment>
<dbReference type="InterPro" id="IPR003598">
    <property type="entry name" value="Ig_sub2"/>
</dbReference>
<dbReference type="Proteomes" id="UP001159405">
    <property type="component" value="Unassembled WGS sequence"/>
</dbReference>
<keyword evidence="4" id="KW-0325">Glycoprotein</keyword>
<dbReference type="InterPro" id="IPR003599">
    <property type="entry name" value="Ig_sub"/>
</dbReference>
<dbReference type="SMART" id="SM00409">
    <property type="entry name" value="IG"/>
    <property type="match status" value="2"/>
</dbReference>
<dbReference type="InterPro" id="IPR013783">
    <property type="entry name" value="Ig-like_fold"/>
</dbReference>
<feature type="domain" description="Ig-like" evidence="7">
    <location>
        <begin position="225"/>
        <end position="304"/>
    </location>
</feature>
<dbReference type="SUPFAM" id="SSF48726">
    <property type="entry name" value="Immunoglobulin"/>
    <property type="match status" value="4"/>
</dbReference>
<feature type="domain" description="Ig-like" evidence="7">
    <location>
        <begin position="309"/>
        <end position="363"/>
    </location>
</feature>
<dbReference type="InterPro" id="IPR007110">
    <property type="entry name" value="Ig-like_dom"/>
</dbReference>
<dbReference type="Pfam" id="PF13927">
    <property type="entry name" value="Ig_3"/>
    <property type="match status" value="1"/>
</dbReference>
<evidence type="ECO:0000256" key="4">
    <source>
        <dbReference type="ARBA" id="ARBA00023180"/>
    </source>
</evidence>
<keyword evidence="9" id="KW-1185">Reference proteome</keyword>
<reference evidence="8 9" key="1">
    <citation type="submission" date="2022-05" db="EMBL/GenBank/DDBJ databases">
        <authorList>
            <consortium name="Genoscope - CEA"/>
            <person name="William W."/>
        </authorList>
    </citation>
    <scope>NUCLEOTIDE SEQUENCE [LARGE SCALE GENOMIC DNA]</scope>
</reference>
<dbReference type="SMART" id="SM00408">
    <property type="entry name" value="IGc2"/>
    <property type="match status" value="1"/>
</dbReference>
<dbReference type="EMBL" id="CALNXK010000110">
    <property type="protein sequence ID" value="CAH3158269.1"/>
    <property type="molecule type" value="Genomic_DNA"/>
</dbReference>